<dbReference type="AlphaFoldDB" id="A0A2G1W6W3"/>
<protein>
    <submittedName>
        <fullName evidence="1">Uncharacterized protein</fullName>
    </submittedName>
</protein>
<comment type="caution">
    <text evidence="1">The sequence shown here is derived from an EMBL/GenBank/DDBJ whole genome shotgun (WGS) entry which is preliminary data.</text>
</comment>
<dbReference type="Proteomes" id="UP000225740">
    <property type="component" value="Unassembled WGS sequence"/>
</dbReference>
<reference evidence="1 2" key="1">
    <citation type="submission" date="2017-06" db="EMBL/GenBank/DDBJ databases">
        <title>Description of Rhodopirellula bahusiensis sp. nov.</title>
        <authorList>
            <person name="Kizina J."/>
            <person name="Harder J."/>
        </authorList>
    </citation>
    <scope>NUCLEOTIDE SEQUENCE [LARGE SCALE GENOMIC DNA]</scope>
    <source>
        <strain evidence="1 2">SWK21</strain>
    </source>
</reference>
<evidence type="ECO:0000313" key="2">
    <source>
        <dbReference type="Proteomes" id="UP000225740"/>
    </source>
</evidence>
<gene>
    <name evidence="1" type="ORF">CEE69_12910</name>
</gene>
<proteinExistence type="predicted"/>
<name>A0A2G1W6W3_9BACT</name>
<organism evidence="1 2">
    <name type="scientific">Rhodopirellula bahusiensis</name>
    <dbReference type="NCBI Taxonomy" id="2014065"/>
    <lineage>
        <taxon>Bacteria</taxon>
        <taxon>Pseudomonadati</taxon>
        <taxon>Planctomycetota</taxon>
        <taxon>Planctomycetia</taxon>
        <taxon>Pirellulales</taxon>
        <taxon>Pirellulaceae</taxon>
        <taxon>Rhodopirellula</taxon>
    </lineage>
</organism>
<dbReference type="EMBL" id="NIZW01000009">
    <property type="protein sequence ID" value="PHQ34772.1"/>
    <property type="molecule type" value="Genomic_DNA"/>
</dbReference>
<evidence type="ECO:0000313" key="1">
    <source>
        <dbReference type="EMBL" id="PHQ34772.1"/>
    </source>
</evidence>
<sequence length="470" mass="53203">MKTKKDASNQNWWWIAINGASCAASPVDSKHVPTVVPTPAQLIGYRTQYEQLAAQRLILQAPEEKVKRYLESLPRRIQSGEVQYVRPDDPEPPTHGQTQWILSGGSSVQKDLPPQLQNSTTTPTLLSLIPREFIEPLKKLGNTDWLNIVTEPHGHRLELDESVLRTLEEHPRFCDVILRLAESMPMELLQLLAHSKILATGPKIVQPTPEQCEALAHVDLNLDFREYEQPFPAFVVELPIEIQRQLTRDYSVPCPRFAIPYHDRASHFLTVLCDHGRRESNEGICTVFSKHSLDETMESTLQKHSGEAGRDYEQAITIERIALNLSLLLTRYGFQENGPLDKKAFLKQSRLAKSKSQRKQQRANLLLNSSFQSVALSQNVQLVNKAETTAPIVGSEGSLKAPHWRRGHFRRVRVGAGRLETRLVFVRPSFINAQNFGGDFADTEYRIRTDKAVLTDASHDHISISNEVEV</sequence>
<dbReference type="InterPro" id="IPR058915">
    <property type="entry name" value="AcrVA2-like"/>
</dbReference>
<dbReference type="RefSeq" id="WP_099261077.1">
    <property type="nucleotide sequence ID" value="NZ_NIZW01000009.1"/>
</dbReference>
<keyword evidence="2" id="KW-1185">Reference proteome</keyword>
<dbReference type="OrthoDB" id="7990367at2"/>
<accession>A0A2G1W6W3</accession>
<dbReference type="Pfam" id="PF26125">
    <property type="entry name" value="AcrVA2-like"/>
    <property type="match status" value="1"/>
</dbReference>
<dbReference type="GeneID" id="90609012"/>